<organism evidence="3 4">
    <name type="scientific">Rhododendron simsii</name>
    <name type="common">Sims's rhododendron</name>
    <dbReference type="NCBI Taxonomy" id="118357"/>
    <lineage>
        <taxon>Eukaryota</taxon>
        <taxon>Viridiplantae</taxon>
        <taxon>Streptophyta</taxon>
        <taxon>Embryophyta</taxon>
        <taxon>Tracheophyta</taxon>
        <taxon>Spermatophyta</taxon>
        <taxon>Magnoliopsida</taxon>
        <taxon>eudicotyledons</taxon>
        <taxon>Gunneridae</taxon>
        <taxon>Pentapetalae</taxon>
        <taxon>asterids</taxon>
        <taxon>Ericales</taxon>
        <taxon>Ericaceae</taxon>
        <taxon>Ericoideae</taxon>
        <taxon>Rhodoreae</taxon>
        <taxon>Rhododendron</taxon>
    </lineage>
</organism>
<feature type="region of interest" description="Disordered" evidence="1">
    <location>
        <begin position="623"/>
        <end position="668"/>
    </location>
</feature>
<dbReference type="AlphaFoldDB" id="A0A834HGP3"/>
<evidence type="ECO:0000259" key="2">
    <source>
        <dbReference type="Pfam" id="PF26130"/>
    </source>
</evidence>
<feature type="region of interest" description="Disordered" evidence="1">
    <location>
        <begin position="184"/>
        <end position="203"/>
    </location>
</feature>
<comment type="caution">
    <text evidence="3">The sequence shown here is derived from an EMBL/GenBank/DDBJ whole genome shotgun (WGS) entry which is preliminary data.</text>
</comment>
<protein>
    <recommendedName>
        <fullName evidence="2">PB1-like domain-containing protein</fullName>
    </recommendedName>
</protein>
<name>A0A834HGP3_RHOSS</name>
<dbReference type="Pfam" id="PF26130">
    <property type="entry name" value="PB1-like"/>
    <property type="match status" value="1"/>
</dbReference>
<dbReference type="OrthoDB" id="664194at2759"/>
<sequence>MSCMIWYVLQTKREIGAQWKSLLNEEREKYKYLAEAAKEELVKQKELFPEEPKKEKVSFLLGTCVSYAKAFHSKFPSLVVWGDDEIKRVLHQFDKIGGYDREGVVVHFTQVGEPSGNMSGVSQISTADVQTMTSTFVNVAGFLLRQNMIMAKLLGDIGFEMPSRSQLEGKMAQQIDVEPVHHSARSSPQVTAPNISETPTPNIIKTPETVLTKSKGPDTRTAGKKRIQVGMDEDVCSPSPVKGFRSLAGLSRGRKKKLQNGNHVVSVGGYDNVEVHYEPPWLRQPDQLKKSHFHRSPFTEDGVKNRNLPKKQPVNEKLDNLDVNIPTVCIFASFTYNVPLDDARKPTYEPLTDHEKLFTEFIFDIRDPSNGSNDKCGEVALSRQASLDVRHLLDNPNMSDCDLKKLCDTYFGDANFTGDIRSCSMLEGLHRALVFQYGDLYQVDVTKFNIANVQRQPLQHDTDGYDCGLFVIKFMQGLITHQCPYTFIFLFMIMSELIVHRNRNVTLLIHFGGKLVQTPFSYIGGQVGQCMPNTGRMSYVELRDVINETGCSNLVSVFYQVIASNGEIRLVLIDGDVGLAEMFGLYGQGAEIDIYLDDPLWLDGSDSQRERGIQNVSALCTTGQGRRRGAQSTTARGRGRGSGRVGHTGRGVARGDGVARGAATGNGQ</sequence>
<keyword evidence="4" id="KW-1185">Reference proteome</keyword>
<dbReference type="InterPro" id="IPR058594">
    <property type="entry name" value="PB1-like_dom_pln"/>
</dbReference>
<dbReference type="SUPFAM" id="SSF54001">
    <property type="entry name" value="Cysteine proteinases"/>
    <property type="match status" value="1"/>
</dbReference>
<feature type="compositionally biased region" description="Low complexity" evidence="1">
    <location>
        <begin position="655"/>
        <end position="668"/>
    </location>
</feature>
<feature type="region of interest" description="Disordered" evidence="1">
    <location>
        <begin position="296"/>
        <end position="315"/>
    </location>
</feature>
<proteinExistence type="predicted"/>
<dbReference type="EMBL" id="WJXA01000001">
    <property type="protein sequence ID" value="KAF7152748.1"/>
    <property type="molecule type" value="Genomic_DNA"/>
</dbReference>
<dbReference type="InterPro" id="IPR036910">
    <property type="entry name" value="HMG_box_dom_sf"/>
</dbReference>
<evidence type="ECO:0000256" key="1">
    <source>
        <dbReference type="SAM" id="MobiDB-lite"/>
    </source>
</evidence>
<dbReference type="SUPFAM" id="SSF47095">
    <property type="entry name" value="HMG-box"/>
    <property type="match status" value="1"/>
</dbReference>
<accession>A0A834HGP3</accession>
<dbReference type="Proteomes" id="UP000626092">
    <property type="component" value="Unassembled WGS sequence"/>
</dbReference>
<feature type="domain" description="PB1-like" evidence="2">
    <location>
        <begin position="503"/>
        <end position="595"/>
    </location>
</feature>
<evidence type="ECO:0000313" key="4">
    <source>
        <dbReference type="Proteomes" id="UP000626092"/>
    </source>
</evidence>
<feature type="compositionally biased region" description="Polar residues" evidence="1">
    <location>
        <begin position="185"/>
        <end position="203"/>
    </location>
</feature>
<feature type="compositionally biased region" description="Gly residues" evidence="1">
    <location>
        <begin position="640"/>
        <end position="654"/>
    </location>
</feature>
<evidence type="ECO:0000313" key="3">
    <source>
        <dbReference type="EMBL" id="KAF7152748.1"/>
    </source>
</evidence>
<reference evidence="3" key="1">
    <citation type="submission" date="2019-11" db="EMBL/GenBank/DDBJ databases">
        <authorList>
            <person name="Liu Y."/>
            <person name="Hou J."/>
            <person name="Li T.-Q."/>
            <person name="Guan C.-H."/>
            <person name="Wu X."/>
            <person name="Wu H.-Z."/>
            <person name="Ling F."/>
            <person name="Zhang R."/>
            <person name="Shi X.-G."/>
            <person name="Ren J.-P."/>
            <person name="Chen E.-F."/>
            <person name="Sun J.-M."/>
        </authorList>
    </citation>
    <scope>NUCLEOTIDE SEQUENCE</scope>
    <source>
        <strain evidence="3">Adult_tree_wgs_1</strain>
        <tissue evidence="3">Leaves</tissue>
    </source>
</reference>
<dbReference type="InterPro" id="IPR038765">
    <property type="entry name" value="Papain-like_cys_pep_sf"/>
</dbReference>
<gene>
    <name evidence="3" type="ORF">RHSIM_Rhsim01G0154300</name>
</gene>